<dbReference type="GO" id="GO:0006886">
    <property type="term" value="P:intracellular protein transport"/>
    <property type="evidence" value="ECO:0007669"/>
    <property type="project" value="TreeGrafter"/>
</dbReference>
<dbReference type="PANTHER" id="PTHR19957:SF277">
    <property type="entry name" value="T-SNARE COILED-COIL HOMOLOGY DOMAIN-CONTAINING PROTEIN"/>
    <property type="match status" value="1"/>
</dbReference>
<protein>
    <submittedName>
        <fullName evidence="7">Syntaxin-132-like isoform X2</fullName>
    </submittedName>
</protein>
<reference evidence="7" key="1">
    <citation type="submission" date="2025-08" db="UniProtKB">
        <authorList>
            <consortium name="RefSeq"/>
        </authorList>
    </citation>
    <scope>IDENTIFICATION</scope>
    <source>
        <strain evidence="7">OHB3-1</strain>
    </source>
</reference>
<dbReference type="Proteomes" id="UP000504603">
    <property type="component" value="Unplaced"/>
</dbReference>
<dbReference type="Gene3D" id="1.20.5.110">
    <property type="match status" value="1"/>
</dbReference>
<dbReference type="GO" id="GO:0006906">
    <property type="term" value="P:vesicle fusion"/>
    <property type="evidence" value="ECO:0007669"/>
    <property type="project" value="TreeGrafter"/>
</dbReference>
<dbReference type="Pfam" id="PF00804">
    <property type="entry name" value="Syntaxin"/>
    <property type="match status" value="1"/>
</dbReference>
<dbReference type="SUPFAM" id="SSF47661">
    <property type="entry name" value="t-snare proteins"/>
    <property type="match status" value="1"/>
</dbReference>
<keyword evidence="4" id="KW-0812">Transmembrane</keyword>
<dbReference type="GO" id="GO:0048278">
    <property type="term" value="P:vesicle docking"/>
    <property type="evidence" value="ECO:0007669"/>
    <property type="project" value="TreeGrafter"/>
</dbReference>
<name>A0A6J1CG59_MOMCH</name>
<evidence type="ECO:0000259" key="5">
    <source>
        <dbReference type="PROSITE" id="PS50192"/>
    </source>
</evidence>
<dbReference type="SMART" id="SM00397">
    <property type="entry name" value="t_SNARE"/>
    <property type="match status" value="1"/>
</dbReference>
<dbReference type="InterPro" id="IPR000727">
    <property type="entry name" value="T_SNARE_dom"/>
</dbReference>
<dbReference type="SMART" id="SM00503">
    <property type="entry name" value="SynN"/>
    <property type="match status" value="1"/>
</dbReference>
<keyword evidence="4" id="KW-1133">Transmembrane helix</keyword>
<evidence type="ECO:0000256" key="2">
    <source>
        <dbReference type="ARBA" id="ARBA00022927"/>
    </source>
</evidence>
<feature type="coiled-coil region" evidence="3">
    <location>
        <begin position="138"/>
        <end position="165"/>
    </location>
</feature>
<organism evidence="6 7">
    <name type="scientific">Momordica charantia</name>
    <name type="common">Bitter gourd</name>
    <name type="synonym">Balsam pear</name>
    <dbReference type="NCBI Taxonomy" id="3673"/>
    <lineage>
        <taxon>Eukaryota</taxon>
        <taxon>Viridiplantae</taxon>
        <taxon>Streptophyta</taxon>
        <taxon>Embryophyta</taxon>
        <taxon>Tracheophyta</taxon>
        <taxon>Spermatophyta</taxon>
        <taxon>Magnoliopsida</taxon>
        <taxon>eudicotyledons</taxon>
        <taxon>Gunneridae</taxon>
        <taxon>Pentapetalae</taxon>
        <taxon>rosids</taxon>
        <taxon>fabids</taxon>
        <taxon>Cucurbitales</taxon>
        <taxon>Cucurbitaceae</taxon>
        <taxon>Momordiceae</taxon>
        <taxon>Momordica</taxon>
    </lineage>
</organism>
<dbReference type="RefSeq" id="XP_022140795.1">
    <property type="nucleotide sequence ID" value="XM_022285103.1"/>
</dbReference>
<keyword evidence="6" id="KW-1185">Reference proteome</keyword>
<dbReference type="PANTHER" id="PTHR19957">
    <property type="entry name" value="SYNTAXIN"/>
    <property type="match status" value="1"/>
</dbReference>
<dbReference type="InterPro" id="IPR045242">
    <property type="entry name" value="Syntaxin"/>
</dbReference>
<dbReference type="GO" id="GO:0000149">
    <property type="term" value="F:SNARE binding"/>
    <property type="evidence" value="ECO:0007669"/>
    <property type="project" value="TreeGrafter"/>
</dbReference>
<keyword evidence="2" id="KW-0813">Transport</keyword>
<accession>A0A6J1CG59</accession>
<dbReference type="AlphaFoldDB" id="A0A6J1CG59"/>
<comment type="similarity">
    <text evidence="1">Belongs to the syntaxin family.</text>
</comment>
<evidence type="ECO:0000256" key="3">
    <source>
        <dbReference type="SAM" id="Coils"/>
    </source>
</evidence>
<dbReference type="GeneID" id="111011371"/>
<dbReference type="GO" id="GO:0012505">
    <property type="term" value="C:endomembrane system"/>
    <property type="evidence" value="ECO:0007669"/>
    <property type="project" value="TreeGrafter"/>
</dbReference>
<dbReference type="GO" id="GO:0006887">
    <property type="term" value="P:exocytosis"/>
    <property type="evidence" value="ECO:0007669"/>
    <property type="project" value="TreeGrafter"/>
</dbReference>
<keyword evidence="2" id="KW-0653">Protein transport</keyword>
<evidence type="ECO:0000256" key="4">
    <source>
        <dbReference type="SAM" id="Phobius"/>
    </source>
</evidence>
<gene>
    <name evidence="7" type="primary">LOC111011371</name>
</gene>
<dbReference type="InterPro" id="IPR006011">
    <property type="entry name" value="Syntaxin_N"/>
</dbReference>
<proteinExistence type="inferred from homology"/>
<dbReference type="GO" id="GO:0031201">
    <property type="term" value="C:SNARE complex"/>
    <property type="evidence" value="ECO:0007669"/>
    <property type="project" value="TreeGrafter"/>
</dbReference>
<evidence type="ECO:0000313" key="7">
    <source>
        <dbReference type="RefSeq" id="XP_022140795.1"/>
    </source>
</evidence>
<feature type="coiled-coil region" evidence="3">
    <location>
        <begin position="43"/>
        <end position="70"/>
    </location>
</feature>
<dbReference type="GO" id="GO:0005484">
    <property type="term" value="F:SNAP receptor activity"/>
    <property type="evidence" value="ECO:0007669"/>
    <property type="project" value="TreeGrafter"/>
</dbReference>
<keyword evidence="3" id="KW-0175">Coiled coil</keyword>
<feature type="transmembrane region" description="Helical" evidence="4">
    <location>
        <begin position="279"/>
        <end position="298"/>
    </location>
</feature>
<dbReference type="InterPro" id="IPR010989">
    <property type="entry name" value="SNARE"/>
</dbReference>
<dbReference type="PROSITE" id="PS50192">
    <property type="entry name" value="T_SNARE"/>
    <property type="match status" value="1"/>
</dbReference>
<sequence>MILIDMNELFTEPFVSDAKGQASKEIGLKKGMQVLQRNSDLGMEVWNEQIQETEIQLDKLSGLLIKLKDANEESKSLTKALEIKAIKKLMEKDIDDVGKIARNVKGKLEATTIDNILHRYFPGCQKGSAIDRARMNMTNALTKKLEELMIEFQNLCERIQDEYREVVERRRISVTGTIPDEMMTDHLIGTGNSEQIFHNTFEQMGQGQLINSMEDMQERYTALKEIVKRLPELHQIYLDVAVLVKDQARILDNIENQVTTGTDTLLTAKSLQRKSRNRIMITIILLLVIAIIIVLSVLKPWK</sequence>
<dbReference type="GO" id="GO:0005886">
    <property type="term" value="C:plasma membrane"/>
    <property type="evidence" value="ECO:0007669"/>
    <property type="project" value="TreeGrafter"/>
</dbReference>
<feature type="domain" description="T-SNARE coiled-coil homology" evidence="5">
    <location>
        <begin position="213"/>
        <end position="275"/>
    </location>
</feature>
<keyword evidence="4" id="KW-0472">Membrane</keyword>
<evidence type="ECO:0000313" key="6">
    <source>
        <dbReference type="Proteomes" id="UP000504603"/>
    </source>
</evidence>
<evidence type="ECO:0000256" key="1">
    <source>
        <dbReference type="ARBA" id="ARBA00009063"/>
    </source>
</evidence>
<dbReference type="Gene3D" id="1.20.58.70">
    <property type="match status" value="1"/>
</dbReference>